<accession>A0AAN7PGP4</accession>
<evidence type="ECO:0000256" key="26">
    <source>
        <dbReference type="ARBA" id="ARBA00048066"/>
    </source>
</evidence>
<dbReference type="InterPro" id="IPR041694">
    <property type="entry name" value="ADH_N_2"/>
</dbReference>
<name>A0AAN7PGP4_9COLE</name>
<evidence type="ECO:0000256" key="18">
    <source>
        <dbReference type="ARBA" id="ARBA00032297"/>
    </source>
</evidence>
<comment type="caution">
    <text evidence="36">The sequence shown here is derived from an EMBL/GenBank/DDBJ whole genome shotgun (WGS) entry which is preliminary data.</text>
</comment>
<comment type="catalytic activity">
    <reaction evidence="29">
        <text>20-hydroxy-leukotriene B4 + NADP(+) = 12-oxo-20-hydroxy-leukotriene B4 + NADPH + H(+)</text>
        <dbReference type="Rhea" id="RHEA:51208"/>
        <dbReference type="ChEBI" id="CHEBI:15378"/>
        <dbReference type="ChEBI" id="CHEBI:57460"/>
        <dbReference type="ChEBI" id="CHEBI:57783"/>
        <dbReference type="ChEBI" id="CHEBI:58349"/>
        <dbReference type="ChEBI" id="CHEBI:133346"/>
    </reaction>
    <physiologicalReaction direction="left-to-right" evidence="29">
        <dbReference type="Rhea" id="RHEA:51209"/>
    </physiologicalReaction>
</comment>
<evidence type="ECO:0000256" key="20">
    <source>
        <dbReference type="ARBA" id="ARBA00047461"/>
    </source>
</evidence>
<evidence type="ECO:0000256" key="24">
    <source>
        <dbReference type="ARBA" id="ARBA00047878"/>
    </source>
</evidence>
<dbReference type="InterPro" id="IPR045010">
    <property type="entry name" value="MDR_fam"/>
</dbReference>
<reference evidence="37" key="1">
    <citation type="submission" date="2023-01" db="EMBL/GenBank/DDBJ databases">
        <title>Key to firefly adult light organ development and bioluminescence: homeobox transcription factors regulate luciferase expression and transportation to peroxisome.</title>
        <authorList>
            <person name="Fu X."/>
        </authorList>
    </citation>
    <scope>NUCLEOTIDE SEQUENCE [LARGE SCALE GENOMIC DNA]</scope>
</reference>
<evidence type="ECO:0000256" key="4">
    <source>
        <dbReference type="ARBA" id="ARBA00011981"/>
    </source>
</evidence>
<dbReference type="Pfam" id="PF00107">
    <property type="entry name" value="ADH_zinc_N"/>
    <property type="match status" value="1"/>
</dbReference>
<dbReference type="GO" id="GO:0032440">
    <property type="term" value="F:2-alkenal reductase [NAD(P)H] activity"/>
    <property type="evidence" value="ECO:0007669"/>
    <property type="project" value="UniProtKB-EC"/>
</dbReference>
<evidence type="ECO:0000256" key="14">
    <source>
        <dbReference type="ARBA" id="ARBA00023098"/>
    </source>
</evidence>
<dbReference type="GO" id="GO:0047522">
    <property type="term" value="F:15-oxoprostaglandin 13-reductase [NAD(P)+] activity"/>
    <property type="evidence" value="ECO:0007669"/>
    <property type="project" value="UniProtKB-EC"/>
</dbReference>
<keyword evidence="9" id="KW-0597">Phosphoprotein</keyword>
<dbReference type="InterPro" id="IPR014190">
    <property type="entry name" value="PTGR1"/>
</dbReference>
<dbReference type="Proteomes" id="UP001353858">
    <property type="component" value="Unassembled WGS sequence"/>
</dbReference>
<comment type="catalytic activity">
    <reaction evidence="20">
        <text>octanal + NADP(+) = (2E)-octenal + NADPH + H(+)</text>
        <dbReference type="Rhea" id="RHEA:50780"/>
        <dbReference type="ChEBI" id="CHEBI:15378"/>
        <dbReference type="ChEBI" id="CHEBI:17935"/>
        <dbReference type="ChEBI" id="CHEBI:57783"/>
        <dbReference type="ChEBI" id="CHEBI:58349"/>
        <dbReference type="ChEBI" id="CHEBI:61748"/>
    </reaction>
    <physiologicalReaction direction="right-to-left" evidence="20">
        <dbReference type="Rhea" id="RHEA:50782"/>
    </physiologicalReaction>
</comment>
<evidence type="ECO:0000256" key="17">
    <source>
        <dbReference type="ARBA" id="ARBA00032255"/>
    </source>
</evidence>
<dbReference type="GO" id="GO:0005737">
    <property type="term" value="C:cytoplasm"/>
    <property type="evidence" value="ECO:0007669"/>
    <property type="project" value="UniProtKB-SubCell"/>
</dbReference>
<comment type="catalytic activity">
    <reaction evidence="24">
        <text>13,14-dihydro-15-oxo-prostaglandin F1alpha + NADP(+) = 15-oxoprostaglandin F1alpha + NADPH + H(+)</text>
        <dbReference type="Rhea" id="RHEA:50592"/>
        <dbReference type="ChEBI" id="CHEBI:15378"/>
        <dbReference type="ChEBI" id="CHEBI:57783"/>
        <dbReference type="ChEBI" id="CHEBI:58349"/>
        <dbReference type="ChEBI" id="CHEBI:79072"/>
        <dbReference type="ChEBI" id="CHEBI:133411"/>
    </reaction>
    <physiologicalReaction direction="right-to-left" evidence="24">
        <dbReference type="Rhea" id="RHEA:50594"/>
    </physiologicalReaction>
</comment>
<organism evidence="36 37">
    <name type="scientific">Aquatica leii</name>
    <dbReference type="NCBI Taxonomy" id="1421715"/>
    <lineage>
        <taxon>Eukaryota</taxon>
        <taxon>Metazoa</taxon>
        <taxon>Ecdysozoa</taxon>
        <taxon>Arthropoda</taxon>
        <taxon>Hexapoda</taxon>
        <taxon>Insecta</taxon>
        <taxon>Pterygota</taxon>
        <taxon>Neoptera</taxon>
        <taxon>Endopterygota</taxon>
        <taxon>Coleoptera</taxon>
        <taxon>Polyphaga</taxon>
        <taxon>Elateriformia</taxon>
        <taxon>Elateroidea</taxon>
        <taxon>Lampyridae</taxon>
        <taxon>Luciolinae</taxon>
        <taxon>Aquatica</taxon>
    </lineage>
</organism>
<evidence type="ECO:0000256" key="23">
    <source>
        <dbReference type="ARBA" id="ARBA00047871"/>
    </source>
</evidence>
<evidence type="ECO:0000256" key="8">
    <source>
        <dbReference type="ARBA" id="ARBA00022501"/>
    </source>
</evidence>
<evidence type="ECO:0000256" key="10">
    <source>
        <dbReference type="ARBA" id="ARBA00022832"/>
    </source>
</evidence>
<evidence type="ECO:0000256" key="12">
    <source>
        <dbReference type="ARBA" id="ARBA00022990"/>
    </source>
</evidence>
<keyword evidence="12" id="KW-0007">Acetylation</keyword>
<dbReference type="Pfam" id="PF16884">
    <property type="entry name" value="ADH_N_2"/>
    <property type="match status" value="1"/>
</dbReference>
<evidence type="ECO:0000259" key="35">
    <source>
        <dbReference type="SMART" id="SM00829"/>
    </source>
</evidence>
<dbReference type="GO" id="GO:0006693">
    <property type="term" value="P:prostaglandin metabolic process"/>
    <property type="evidence" value="ECO:0007669"/>
    <property type="project" value="UniProtKB-KW"/>
</dbReference>
<evidence type="ECO:0000256" key="33">
    <source>
        <dbReference type="ARBA" id="ARBA00049179"/>
    </source>
</evidence>
<keyword evidence="14" id="KW-0443">Lipid metabolism</keyword>
<evidence type="ECO:0000256" key="30">
    <source>
        <dbReference type="ARBA" id="ARBA00048953"/>
    </source>
</evidence>
<evidence type="ECO:0000256" key="7">
    <source>
        <dbReference type="ARBA" id="ARBA00022490"/>
    </source>
</evidence>
<dbReference type="SUPFAM" id="SSF51735">
    <property type="entry name" value="NAD(P)-binding Rossmann-fold domains"/>
    <property type="match status" value="1"/>
</dbReference>
<comment type="subcellular location">
    <subcellularLocation>
        <location evidence="1">Cytoplasm</location>
    </subcellularLocation>
</comment>
<keyword evidence="13" id="KW-0560">Oxidoreductase</keyword>
<evidence type="ECO:0000256" key="2">
    <source>
        <dbReference type="ARBA" id="ARBA00010460"/>
    </source>
</evidence>
<keyword evidence="11" id="KW-0521">NADP</keyword>
<keyword evidence="37" id="KW-1185">Reference proteome</keyword>
<evidence type="ECO:0000256" key="32">
    <source>
        <dbReference type="ARBA" id="ARBA00049070"/>
    </source>
</evidence>
<comment type="catalytic activity">
    <reaction evidence="28">
        <text>4-hydroxynonanal + NADP(+) = (E)-4-hydroxynon-2-enal + NADPH + H(+)</text>
        <dbReference type="Rhea" id="RHEA:64736"/>
        <dbReference type="ChEBI" id="CHEBI:15378"/>
        <dbReference type="ChEBI" id="CHEBI:57783"/>
        <dbReference type="ChEBI" id="CHEBI:58349"/>
        <dbReference type="ChEBI" id="CHEBI:58968"/>
        <dbReference type="ChEBI" id="CHEBI:156112"/>
    </reaction>
    <physiologicalReaction direction="right-to-left" evidence="28">
        <dbReference type="Rhea" id="RHEA:64738"/>
    </physiologicalReaction>
</comment>
<comment type="catalytic activity">
    <reaction evidence="22">
        <text>pentan-2-one + NADP(+) = (E)-pent-3-en-2-one + NADPH + H(+)</text>
        <dbReference type="Rhea" id="RHEA:50788"/>
        <dbReference type="ChEBI" id="CHEBI:15378"/>
        <dbReference type="ChEBI" id="CHEBI:16472"/>
        <dbReference type="ChEBI" id="CHEBI:57783"/>
        <dbReference type="ChEBI" id="CHEBI:58349"/>
        <dbReference type="ChEBI" id="CHEBI:145276"/>
    </reaction>
    <physiologicalReaction direction="right-to-left" evidence="22">
        <dbReference type="Rhea" id="RHEA:50790"/>
    </physiologicalReaction>
</comment>
<evidence type="ECO:0000256" key="28">
    <source>
        <dbReference type="ARBA" id="ARBA00048387"/>
    </source>
</evidence>
<evidence type="ECO:0000256" key="22">
    <source>
        <dbReference type="ARBA" id="ARBA00047742"/>
    </source>
</evidence>
<evidence type="ECO:0000256" key="15">
    <source>
        <dbReference type="ARBA" id="ARBA00023278"/>
    </source>
</evidence>
<dbReference type="SUPFAM" id="SSF50129">
    <property type="entry name" value="GroES-like"/>
    <property type="match status" value="2"/>
</dbReference>
<dbReference type="InterPro" id="IPR020843">
    <property type="entry name" value="ER"/>
</dbReference>
<dbReference type="InterPro" id="IPR036291">
    <property type="entry name" value="NAD(P)-bd_dom_sf"/>
</dbReference>
<evidence type="ECO:0000256" key="9">
    <source>
        <dbReference type="ARBA" id="ARBA00022553"/>
    </source>
</evidence>
<sequence length="332" mass="37089">MKAKKFVLKQQFVGFPKYSDVEIMEEELPPVTDGEFLAEAVFISIDPFIRIHPQEVGNVVMGQQVARILESKSEHYAVGNYIVGFFGWRTHTISTPQLITPDHRLPEYLIKDMDDLPLSLPLGILGMPGNTAYFGFLDICKPKEGETVVVSGAAGTVGSHVGQIAKIKGCKVIGIVGSESKGKWITEELGFNYYINYKNQNLKEELIKCAPEGIDCYFDNIGGDLSSTIISTMKRFGRISVCGFISQYNLESGFDKAPALQGYFVSNCLQMQGYSALLFVPRWHEGIAQNLKWIKEKKLKYRETIIEGFENTFQAFLDLLSGKNIGKTIVKV</sequence>
<comment type="catalytic activity">
    <reaction evidence="30">
        <text>6-trans-leukotriene B4 + NADP(+) = 12-oxo-(5S)-hydroxy-(6E,8E,10E,14Z)-eicosatetraenoate + NADPH + H(+)</text>
        <dbReference type="Rhea" id="RHEA:51204"/>
        <dbReference type="ChEBI" id="CHEBI:15378"/>
        <dbReference type="ChEBI" id="CHEBI:57783"/>
        <dbReference type="ChEBI" id="CHEBI:58349"/>
        <dbReference type="ChEBI" id="CHEBI:90723"/>
        <dbReference type="ChEBI" id="CHEBI:133974"/>
    </reaction>
    <physiologicalReaction direction="left-to-right" evidence="30">
        <dbReference type="Rhea" id="RHEA:51205"/>
    </physiologicalReaction>
</comment>
<evidence type="ECO:0000256" key="5">
    <source>
        <dbReference type="ARBA" id="ARBA00012410"/>
    </source>
</evidence>
<comment type="similarity">
    <text evidence="2">Belongs to the NADP-dependent oxidoreductase L4BD family.</text>
</comment>
<evidence type="ECO:0000256" key="6">
    <source>
        <dbReference type="ARBA" id="ARBA00020651"/>
    </source>
</evidence>
<comment type="catalytic activity">
    <reaction evidence="31">
        <text>(5S,12S)-dihydroxy-(6E,10E,12E,14Z)-eicosatetraenoate + NADP(+) = 12-oxo-(5S)-hydroxy-(6E,8E,10E,14Z)-eicosatetraenoate + NADPH + H(+)</text>
        <dbReference type="Rhea" id="RHEA:51212"/>
        <dbReference type="ChEBI" id="CHEBI:15378"/>
        <dbReference type="ChEBI" id="CHEBI:57783"/>
        <dbReference type="ChEBI" id="CHEBI:58349"/>
        <dbReference type="ChEBI" id="CHEBI:133974"/>
        <dbReference type="ChEBI" id="CHEBI:133975"/>
    </reaction>
    <physiologicalReaction direction="left-to-right" evidence="31">
        <dbReference type="Rhea" id="RHEA:51213"/>
    </physiologicalReaction>
</comment>
<evidence type="ECO:0000256" key="27">
    <source>
        <dbReference type="ARBA" id="ARBA00048290"/>
    </source>
</evidence>
<gene>
    <name evidence="36" type="ORF">RN001_001909</name>
</gene>
<evidence type="ECO:0000256" key="34">
    <source>
        <dbReference type="ARBA" id="ARBA00049368"/>
    </source>
</evidence>
<keyword evidence="15" id="KW-0379">Hydroxylation</keyword>
<comment type="catalytic activity">
    <reaction evidence="33">
        <text>an n-alkanal + NADP(+) = an alk-2-enal + NADPH + H(+)</text>
        <dbReference type="Rhea" id="RHEA:13737"/>
        <dbReference type="ChEBI" id="CHEBI:12834"/>
        <dbReference type="ChEBI" id="CHEBI:13757"/>
        <dbReference type="ChEBI" id="CHEBI:15378"/>
        <dbReference type="ChEBI" id="CHEBI:57783"/>
        <dbReference type="ChEBI" id="CHEBI:58349"/>
        <dbReference type="EC" id="1.3.1.74"/>
    </reaction>
    <physiologicalReaction direction="right-to-left" evidence="33">
        <dbReference type="Rhea" id="RHEA:13739"/>
    </physiologicalReaction>
</comment>
<comment type="catalytic activity">
    <reaction evidence="23">
        <text>leukotriene B4 + NADP(+) = 12-oxo-leukotriene B4 + NADPH + H(+)</text>
        <dbReference type="Rhea" id="RHEA:50608"/>
        <dbReference type="ChEBI" id="CHEBI:15378"/>
        <dbReference type="ChEBI" id="CHEBI:57461"/>
        <dbReference type="ChEBI" id="CHEBI:57783"/>
        <dbReference type="ChEBI" id="CHEBI:58349"/>
        <dbReference type="ChEBI" id="CHEBI:133309"/>
    </reaction>
    <physiologicalReaction direction="left-to-right" evidence="23">
        <dbReference type="Rhea" id="RHEA:50609"/>
    </physiologicalReaction>
</comment>
<dbReference type="InterPro" id="IPR011032">
    <property type="entry name" value="GroES-like_sf"/>
</dbReference>
<dbReference type="PANTHER" id="PTHR43205:SF7">
    <property type="entry name" value="PROSTAGLANDIN REDUCTASE 1"/>
    <property type="match status" value="1"/>
</dbReference>
<feature type="domain" description="Enoyl reductase (ER)" evidence="35">
    <location>
        <begin position="19"/>
        <end position="330"/>
    </location>
</feature>
<evidence type="ECO:0000256" key="25">
    <source>
        <dbReference type="ARBA" id="ARBA00047903"/>
    </source>
</evidence>
<evidence type="ECO:0000313" key="37">
    <source>
        <dbReference type="Proteomes" id="UP001353858"/>
    </source>
</evidence>
<dbReference type="EC" id="1.3.1.74" evidence="5"/>
<dbReference type="FunFam" id="3.40.50.720:FF:000121">
    <property type="entry name" value="Prostaglandin reductase 2"/>
    <property type="match status" value="1"/>
</dbReference>
<evidence type="ECO:0000256" key="29">
    <source>
        <dbReference type="ARBA" id="ARBA00048591"/>
    </source>
</evidence>
<comment type="catalytic activity">
    <reaction evidence="34">
        <text>hexanal + NADP(+) = (E)-hex-2-enal + NADPH + H(+)</text>
        <dbReference type="Rhea" id="RHEA:50776"/>
        <dbReference type="ChEBI" id="CHEBI:15378"/>
        <dbReference type="ChEBI" id="CHEBI:28913"/>
        <dbReference type="ChEBI" id="CHEBI:57783"/>
        <dbReference type="ChEBI" id="CHEBI:58349"/>
        <dbReference type="ChEBI" id="CHEBI:88528"/>
    </reaction>
    <physiologicalReaction direction="right-to-left" evidence="34">
        <dbReference type="Rhea" id="RHEA:50778"/>
    </physiologicalReaction>
</comment>
<dbReference type="Gene3D" id="3.40.50.720">
    <property type="entry name" value="NAD(P)-binding Rossmann-like Domain"/>
    <property type="match status" value="1"/>
</dbReference>
<comment type="catalytic activity">
    <reaction evidence="27">
        <text>13,14-dihydro-15-oxo-PGF2alpha + NADP(+) = 15-oxoprostaglandin F2alpha + NADPH + H(+)</text>
        <dbReference type="Rhea" id="RHEA:50588"/>
        <dbReference type="ChEBI" id="CHEBI:15378"/>
        <dbReference type="ChEBI" id="CHEBI:57783"/>
        <dbReference type="ChEBI" id="CHEBI:58349"/>
        <dbReference type="ChEBI" id="CHEBI:133374"/>
        <dbReference type="ChEBI" id="CHEBI:133409"/>
    </reaction>
    <physiologicalReaction direction="right-to-left" evidence="27">
        <dbReference type="Rhea" id="RHEA:50590"/>
    </physiologicalReaction>
</comment>
<dbReference type="CDD" id="cd08294">
    <property type="entry name" value="leukotriene_B4_DH_like"/>
    <property type="match status" value="1"/>
</dbReference>
<keyword evidence="7" id="KW-0963">Cytoplasm</keyword>
<dbReference type="EMBL" id="JARPUR010000001">
    <property type="protein sequence ID" value="KAK4885638.1"/>
    <property type="molecule type" value="Genomic_DNA"/>
</dbReference>
<dbReference type="AlphaFoldDB" id="A0AAN7PGP4"/>
<evidence type="ECO:0000256" key="19">
    <source>
        <dbReference type="ARBA" id="ARBA00033119"/>
    </source>
</evidence>
<evidence type="ECO:0000256" key="11">
    <source>
        <dbReference type="ARBA" id="ARBA00022857"/>
    </source>
</evidence>
<dbReference type="EC" id="1.3.1.48" evidence="4"/>
<evidence type="ECO:0000313" key="36">
    <source>
        <dbReference type="EMBL" id="KAK4885638.1"/>
    </source>
</evidence>
<dbReference type="InterPro" id="IPR013149">
    <property type="entry name" value="ADH-like_C"/>
</dbReference>
<comment type="catalytic activity">
    <reaction evidence="32">
        <text>13,14-dihydro-15-oxo-prostaglandin E1 + NADP(+) = 15-oxoprostaglandin E1 + NADPH + H(+)</text>
        <dbReference type="Rhea" id="RHEA:50584"/>
        <dbReference type="ChEBI" id="CHEBI:15378"/>
        <dbReference type="ChEBI" id="CHEBI:57401"/>
        <dbReference type="ChEBI" id="CHEBI:57783"/>
        <dbReference type="ChEBI" id="CHEBI:58349"/>
        <dbReference type="ChEBI" id="CHEBI:133408"/>
    </reaction>
    <physiologicalReaction direction="right-to-left" evidence="32">
        <dbReference type="Rhea" id="RHEA:50586"/>
    </physiologicalReaction>
</comment>
<keyword evidence="8" id="KW-0644">Prostaglandin metabolism</keyword>
<dbReference type="SMART" id="SM00829">
    <property type="entry name" value="PKS_ER"/>
    <property type="match status" value="1"/>
</dbReference>
<comment type="catalytic activity">
    <reaction evidence="25">
        <text>dodecanal + NADP(+) = (2E)-dodecenal + NADPH + H(+)</text>
        <dbReference type="Rhea" id="RHEA:50784"/>
        <dbReference type="ChEBI" id="CHEBI:15378"/>
        <dbReference type="ChEBI" id="CHEBI:27836"/>
        <dbReference type="ChEBI" id="CHEBI:57783"/>
        <dbReference type="ChEBI" id="CHEBI:58349"/>
        <dbReference type="ChEBI" id="CHEBI:133741"/>
    </reaction>
    <physiologicalReaction direction="right-to-left" evidence="25">
        <dbReference type="Rhea" id="RHEA:50786"/>
    </physiologicalReaction>
</comment>
<protein>
    <recommendedName>
        <fullName evidence="6">Prostaglandin reductase 1</fullName>
        <ecNumber evidence="4">1.3.1.48</ecNumber>
        <ecNumber evidence="5">1.3.1.74</ecNumber>
    </recommendedName>
    <alternativeName>
        <fullName evidence="19">15-oxoprostaglandin 13-reductase</fullName>
    </alternativeName>
    <alternativeName>
        <fullName evidence="17">Dithiolethione-inducible gene 1 protein</fullName>
    </alternativeName>
    <alternativeName>
        <fullName evidence="16">Leukotriene B4 12-hydroxydehydrogenase</fullName>
    </alternativeName>
    <alternativeName>
        <fullName evidence="18">NAD(P)H-dependent alkenal/one oxidoreductase</fullName>
    </alternativeName>
</protein>
<comment type="catalytic activity">
    <reaction evidence="21">
        <text>decanal + NADP(+) = (2E)-decenal + NADPH + H(+)</text>
        <dbReference type="Rhea" id="RHEA:50612"/>
        <dbReference type="ChEBI" id="CHEBI:15378"/>
        <dbReference type="ChEBI" id="CHEBI:31457"/>
        <dbReference type="ChEBI" id="CHEBI:57783"/>
        <dbReference type="ChEBI" id="CHEBI:58349"/>
        <dbReference type="ChEBI" id="CHEBI:133455"/>
    </reaction>
    <physiologicalReaction direction="right-to-left" evidence="21">
        <dbReference type="Rhea" id="RHEA:50614"/>
    </physiologicalReaction>
</comment>
<comment type="catalytic activity">
    <reaction evidence="26">
        <text>nonan-2-one + NADP(+) = (3E)-nonen-2-one + NADPH + H(+)</text>
        <dbReference type="Rhea" id="RHEA:50616"/>
        <dbReference type="ChEBI" id="CHEBI:15378"/>
        <dbReference type="ChEBI" id="CHEBI:57783"/>
        <dbReference type="ChEBI" id="CHEBI:58349"/>
        <dbReference type="ChEBI" id="CHEBI:77927"/>
        <dbReference type="ChEBI" id="CHEBI:133457"/>
    </reaction>
    <physiologicalReaction direction="right-to-left" evidence="26">
        <dbReference type="Rhea" id="RHEA:50618"/>
    </physiologicalReaction>
</comment>
<evidence type="ECO:0000256" key="31">
    <source>
        <dbReference type="ARBA" id="ARBA00049068"/>
    </source>
</evidence>
<dbReference type="PANTHER" id="PTHR43205">
    <property type="entry name" value="PROSTAGLANDIN REDUCTASE"/>
    <property type="match status" value="1"/>
</dbReference>
<evidence type="ECO:0000256" key="3">
    <source>
        <dbReference type="ARBA" id="ARBA00011852"/>
    </source>
</evidence>
<evidence type="ECO:0000256" key="1">
    <source>
        <dbReference type="ARBA" id="ARBA00004496"/>
    </source>
</evidence>
<proteinExistence type="inferred from homology"/>
<evidence type="ECO:0000256" key="13">
    <source>
        <dbReference type="ARBA" id="ARBA00023002"/>
    </source>
</evidence>
<evidence type="ECO:0000256" key="16">
    <source>
        <dbReference type="ARBA" id="ARBA00031851"/>
    </source>
</evidence>
<dbReference type="Gene3D" id="3.90.180.10">
    <property type="entry name" value="Medium-chain alcohol dehydrogenases, catalytic domain"/>
    <property type="match status" value="1"/>
</dbReference>
<comment type="subunit">
    <text evidence="3">Monomer or homodimer.</text>
</comment>
<evidence type="ECO:0000256" key="21">
    <source>
        <dbReference type="ARBA" id="ARBA00047617"/>
    </source>
</evidence>
<keyword evidence="10" id="KW-0276">Fatty acid metabolism</keyword>